<feature type="domain" description="Cytochrome c" evidence="11">
    <location>
        <begin position="33"/>
        <end position="282"/>
    </location>
</feature>
<dbReference type="AlphaFoldDB" id="A0A6N3T387"/>
<protein>
    <submittedName>
        <fullName evidence="13">Di-heme enzyme</fullName>
    </submittedName>
</protein>
<evidence type="ECO:0000256" key="3">
    <source>
        <dbReference type="ARBA" id="ARBA00022723"/>
    </source>
</evidence>
<dbReference type="EMBL" id="BJXQ01000004">
    <property type="protein sequence ID" value="GEN02905.1"/>
    <property type="molecule type" value="Genomic_DNA"/>
</dbReference>
<evidence type="ECO:0000256" key="2">
    <source>
        <dbReference type="ARBA" id="ARBA00022617"/>
    </source>
</evidence>
<dbReference type="RefSeq" id="WP_086659051.1">
    <property type="nucleotide sequence ID" value="NZ_BAMW01000030.1"/>
</dbReference>
<comment type="caution">
    <text evidence="13">The sequence shown here is derived from an EMBL/GenBank/DDBJ whole genome shotgun (WGS) entry which is preliminary data.</text>
</comment>
<keyword evidence="4 10" id="KW-0732">Signal</keyword>
<comment type="PTM">
    <text evidence="8">Binds 2 heme groups per subunit.</text>
</comment>
<accession>A0A6N3T387</accession>
<dbReference type="InterPro" id="IPR026259">
    <property type="entry name" value="MauG/Cytc_peroxidase"/>
</dbReference>
<evidence type="ECO:0000313" key="13">
    <source>
        <dbReference type="EMBL" id="GEN02905.1"/>
    </source>
</evidence>
<dbReference type="PROSITE" id="PS51007">
    <property type="entry name" value="CYTC"/>
    <property type="match status" value="1"/>
</dbReference>
<organism evidence="13 15">
    <name type="scientific">Acetobacter indonesiensis</name>
    <dbReference type="NCBI Taxonomy" id="104101"/>
    <lineage>
        <taxon>Bacteria</taxon>
        <taxon>Pseudomonadati</taxon>
        <taxon>Pseudomonadota</taxon>
        <taxon>Alphaproteobacteria</taxon>
        <taxon>Acetobacterales</taxon>
        <taxon>Acetobacteraceae</taxon>
        <taxon>Acetobacter</taxon>
    </lineage>
</organism>
<evidence type="ECO:0000256" key="5">
    <source>
        <dbReference type="ARBA" id="ARBA00022764"/>
    </source>
</evidence>
<keyword evidence="6" id="KW-0560">Oxidoreductase</keyword>
<feature type="binding site" description="covalent" evidence="8">
    <location>
        <position position="55"/>
    </location>
    <ligand>
        <name>heme c</name>
        <dbReference type="ChEBI" id="CHEBI:61717"/>
        <label>1</label>
    </ligand>
</feature>
<evidence type="ECO:0000313" key="15">
    <source>
        <dbReference type="Proteomes" id="UP000321104"/>
    </source>
</evidence>
<keyword evidence="2 8" id="KW-0349">Heme</keyword>
<feature type="binding site" description="axial binding residue" evidence="9">
    <location>
        <position position="209"/>
    </location>
    <ligand>
        <name>heme c</name>
        <dbReference type="ChEBI" id="CHEBI:61717"/>
        <label>2</label>
    </ligand>
    <ligandPart>
        <name>Fe</name>
        <dbReference type="ChEBI" id="CHEBI:18248"/>
    </ligandPart>
</feature>
<dbReference type="Proteomes" id="UP000032673">
    <property type="component" value="Unassembled WGS sequence"/>
</dbReference>
<evidence type="ECO:0000259" key="11">
    <source>
        <dbReference type="PROSITE" id="PS51007"/>
    </source>
</evidence>
<dbReference type="Proteomes" id="UP000321104">
    <property type="component" value="Unassembled WGS sequence"/>
</dbReference>
<dbReference type="Gene3D" id="1.10.760.10">
    <property type="entry name" value="Cytochrome c-like domain"/>
    <property type="match status" value="3"/>
</dbReference>
<dbReference type="GO" id="GO:0042597">
    <property type="term" value="C:periplasmic space"/>
    <property type="evidence" value="ECO:0007669"/>
    <property type="project" value="UniProtKB-SubCell"/>
</dbReference>
<dbReference type="SUPFAM" id="SSF46626">
    <property type="entry name" value="Cytochrome c"/>
    <property type="match status" value="2"/>
</dbReference>
<comment type="cofactor">
    <cofactor evidence="8">
        <name>heme</name>
        <dbReference type="ChEBI" id="CHEBI:30413"/>
    </cofactor>
    <text evidence="8">Binds 2 heme groups.</text>
</comment>
<proteinExistence type="predicted"/>
<dbReference type="InterPro" id="IPR009056">
    <property type="entry name" value="Cyt_c-like_dom"/>
</dbReference>
<feature type="chain" id="PRO_5026846158" evidence="10">
    <location>
        <begin position="24"/>
        <end position="300"/>
    </location>
</feature>
<dbReference type="InterPro" id="IPR051395">
    <property type="entry name" value="Cytochrome_c_Peroxidase/MauG"/>
</dbReference>
<dbReference type="GO" id="GO:0004130">
    <property type="term" value="F:cytochrome-c peroxidase activity"/>
    <property type="evidence" value="ECO:0007669"/>
    <property type="project" value="TreeGrafter"/>
</dbReference>
<keyword evidence="7 9" id="KW-0408">Iron</keyword>
<keyword evidence="3 9" id="KW-0479">Metal-binding</keyword>
<dbReference type="GO" id="GO:0009055">
    <property type="term" value="F:electron transfer activity"/>
    <property type="evidence" value="ECO:0007669"/>
    <property type="project" value="InterPro"/>
</dbReference>
<feature type="signal peptide" evidence="10">
    <location>
        <begin position="1"/>
        <end position="23"/>
    </location>
</feature>
<evidence type="ECO:0000256" key="9">
    <source>
        <dbReference type="PIRSR" id="PIRSR000294-2"/>
    </source>
</evidence>
<keyword evidence="14" id="KW-1185">Reference proteome</keyword>
<keyword evidence="5" id="KW-0574">Periplasm</keyword>
<gene>
    <name evidence="13" type="primary">ccpR</name>
    <name evidence="12" type="ORF">Abin_030_064</name>
    <name evidence="13" type="ORF">AIN02nite_09300</name>
</gene>
<evidence type="ECO:0000256" key="1">
    <source>
        <dbReference type="ARBA" id="ARBA00004418"/>
    </source>
</evidence>
<evidence type="ECO:0000256" key="6">
    <source>
        <dbReference type="ARBA" id="ARBA00023002"/>
    </source>
</evidence>
<dbReference type="GO" id="GO:0046872">
    <property type="term" value="F:metal ion binding"/>
    <property type="evidence" value="ECO:0007669"/>
    <property type="project" value="UniProtKB-KW"/>
</dbReference>
<evidence type="ECO:0000256" key="4">
    <source>
        <dbReference type="ARBA" id="ARBA00022729"/>
    </source>
</evidence>
<reference evidence="13 15" key="2">
    <citation type="submission" date="2019-07" db="EMBL/GenBank/DDBJ databases">
        <title>Whole genome shotgun sequence of Acetobacter indonesiensis NBRC 16471.</title>
        <authorList>
            <person name="Hosoyama A."/>
            <person name="Uohara A."/>
            <person name="Ohji S."/>
            <person name="Ichikawa N."/>
        </authorList>
    </citation>
    <scope>NUCLEOTIDE SEQUENCE [LARGE SCALE GENOMIC DNA]</scope>
    <source>
        <strain evidence="13 15">NBRC 16471</strain>
    </source>
</reference>
<sequence>MRGWRACVFLWAGVLVALVDARADTIPSPQQTAQTELGRYLFYDADLSQDGSISCATCHEQKHAFADGNKTHPGVTDDAGIRNVPSLANVGSFHTLTWIDQHLTTLEQQFFVPVFGHTPVEMGMINRQEMVVRVAGKACYKALFAKAFPDQSPHISSKTIAQAVAAFERTLVSRQAVWDLPDHGQSLQSETQKMGATLFFGKAHCSRCHAPPLFTDQKFYRLVAADRTQIRTPSLRNIQVTAPYFHDGSASTLKEAISAHGLAHNLTEQETNNLTDFLQLLTDRTFLTNPAFSLPAQECR</sequence>
<reference evidence="12 14" key="1">
    <citation type="submission" date="2012-11" db="EMBL/GenBank/DDBJ databases">
        <title>Whole genome sequence of Acetobacter indonesiensis 5H-1.</title>
        <authorList>
            <person name="Azuma Y."/>
            <person name="Higashiura N."/>
            <person name="Hirakawa H."/>
            <person name="Matsushita K."/>
        </authorList>
    </citation>
    <scope>NUCLEOTIDE SEQUENCE [LARGE SCALE GENOMIC DNA]</scope>
    <source>
        <strain evidence="12 14">5H-1</strain>
    </source>
</reference>
<dbReference type="PANTHER" id="PTHR30600">
    <property type="entry name" value="CYTOCHROME C PEROXIDASE-RELATED"/>
    <property type="match status" value="1"/>
</dbReference>
<evidence type="ECO:0000256" key="8">
    <source>
        <dbReference type="PIRSR" id="PIRSR000294-1"/>
    </source>
</evidence>
<comment type="subcellular location">
    <subcellularLocation>
        <location evidence="1">Periplasm</location>
    </subcellularLocation>
</comment>
<name>A0A6N3T387_9PROT</name>
<feature type="binding site" description="covalent" evidence="8">
    <location>
        <position position="205"/>
    </location>
    <ligand>
        <name>heme c</name>
        <dbReference type="ChEBI" id="CHEBI:61717"/>
        <label>2</label>
    </ligand>
</feature>
<feature type="binding site" description="axial binding residue" evidence="9">
    <location>
        <position position="59"/>
    </location>
    <ligand>
        <name>heme c</name>
        <dbReference type="ChEBI" id="CHEBI:61717"/>
        <label>1</label>
    </ligand>
    <ligandPart>
        <name>Fe</name>
        <dbReference type="ChEBI" id="CHEBI:18248"/>
    </ligandPart>
</feature>
<dbReference type="InterPro" id="IPR004852">
    <property type="entry name" value="Di-haem_cyt_c_peroxidsae"/>
</dbReference>
<dbReference type="PIRSF" id="PIRSF000294">
    <property type="entry name" value="Cytochrome-c_peroxidase"/>
    <property type="match status" value="1"/>
</dbReference>
<evidence type="ECO:0000313" key="14">
    <source>
        <dbReference type="Proteomes" id="UP000032673"/>
    </source>
</evidence>
<dbReference type="Pfam" id="PF03150">
    <property type="entry name" value="CCP_MauG"/>
    <property type="match status" value="1"/>
</dbReference>
<dbReference type="EMBL" id="BAMW01000030">
    <property type="protein sequence ID" value="GAN63521.1"/>
    <property type="molecule type" value="Genomic_DNA"/>
</dbReference>
<dbReference type="InterPro" id="IPR036909">
    <property type="entry name" value="Cyt_c-like_dom_sf"/>
</dbReference>
<evidence type="ECO:0000256" key="7">
    <source>
        <dbReference type="ARBA" id="ARBA00023004"/>
    </source>
</evidence>
<evidence type="ECO:0000256" key="10">
    <source>
        <dbReference type="SAM" id="SignalP"/>
    </source>
</evidence>
<feature type="binding site" description="covalent" evidence="8">
    <location>
        <position position="58"/>
    </location>
    <ligand>
        <name>heme c</name>
        <dbReference type="ChEBI" id="CHEBI:61717"/>
        <label>1</label>
    </ligand>
</feature>
<feature type="binding site" description="covalent" evidence="8">
    <location>
        <position position="208"/>
    </location>
    <ligand>
        <name>heme c</name>
        <dbReference type="ChEBI" id="CHEBI:61717"/>
        <label>2</label>
    </ligand>
</feature>
<evidence type="ECO:0000313" key="12">
    <source>
        <dbReference type="EMBL" id="GAN63521.1"/>
    </source>
</evidence>
<dbReference type="GO" id="GO:0020037">
    <property type="term" value="F:heme binding"/>
    <property type="evidence" value="ECO:0007669"/>
    <property type="project" value="InterPro"/>
</dbReference>